<protein>
    <submittedName>
        <fullName evidence="1">Uncharacterized protein</fullName>
    </submittedName>
</protein>
<dbReference type="EMBL" id="AP022870">
    <property type="protein sequence ID" value="BCB77459.1"/>
    <property type="molecule type" value="Genomic_DNA"/>
</dbReference>
<sequence>MYPPQCGVGTAEADQVGRLAGVVRRHHPEEIHGYAVHAISTHAGRHWITRLDTVIQCEYKTIRL</sequence>
<evidence type="ECO:0000313" key="1">
    <source>
        <dbReference type="EMBL" id="BCB77459.1"/>
    </source>
</evidence>
<organism evidence="1 2">
    <name type="scientific">Phytohabitans flavus</name>
    <dbReference type="NCBI Taxonomy" id="1076124"/>
    <lineage>
        <taxon>Bacteria</taxon>
        <taxon>Bacillati</taxon>
        <taxon>Actinomycetota</taxon>
        <taxon>Actinomycetes</taxon>
        <taxon>Micromonosporales</taxon>
        <taxon>Micromonosporaceae</taxon>
    </lineage>
</organism>
<dbReference type="AlphaFoldDB" id="A0A6F8XUI8"/>
<evidence type="ECO:0000313" key="2">
    <source>
        <dbReference type="Proteomes" id="UP000502508"/>
    </source>
</evidence>
<dbReference type="KEGG" id="pfla:Pflav_038690"/>
<name>A0A6F8XUI8_9ACTN</name>
<gene>
    <name evidence="1" type="ORF">Pflav_038690</name>
</gene>
<reference evidence="1 2" key="1">
    <citation type="submission" date="2020-03" db="EMBL/GenBank/DDBJ databases">
        <title>Whole genome shotgun sequence of Phytohabitans flavus NBRC 107702.</title>
        <authorList>
            <person name="Komaki H."/>
            <person name="Tamura T."/>
        </authorList>
    </citation>
    <scope>NUCLEOTIDE SEQUENCE [LARGE SCALE GENOMIC DNA]</scope>
    <source>
        <strain evidence="1 2">NBRC 107702</strain>
    </source>
</reference>
<reference evidence="1 2" key="2">
    <citation type="submission" date="2020-03" db="EMBL/GenBank/DDBJ databases">
        <authorList>
            <person name="Ichikawa N."/>
            <person name="Kimura A."/>
            <person name="Kitahashi Y."/>
            <person name="Uohara A."/>
        </authorList>
    </citation>
    <scope>NUCLEOTIDE SEQUENCE [LARGE SCALE GENOMIC DNA]</scope>
    <source>
        <strain evidence="1 2">NBRC 107702</strain>
    </source>
</reference>
<dbReference type="Proteomes" id="UP000502508">
    <property type="component" value="Chromosome"/>
</dbReference>
<proteinExistence type="predicted"/>
<accession>A0A6F8XUI8</accession>
<keyword evidence="2" id="KW-1185">Reference proteome</keyword>